<comment type="caution">
    <text evidence="4">The sequence shown here is derived from an EMBL/GenBank/DDBJ whole genome shotgun (WGS) entry which is preliminary data.</text>
</comment>
<dbReference type="OrthoDB" id="6020543at2759"/>
<name>A0A0P7B800_9HYPO</name>
<dbReference type="SUPFAM" id="SSF53474">
    <property type="entry name" value="alpha/beta-Hydrolases"/>
    <property type="match status" value="1"/>
</dbReference>
<dbReference type="SMART" id="SM01110">
    <property type="entry name" value="Cutinase"/>
    <property type="match status" value="1"/>
</dbReference>
<evidence type="ECO:0000313" key="5">
    <source>
        <dbReference type="Proteomes" id="UP000050424"/>
    </source>
</evidence>
<keyword evidence="1" id="KW-0378">Hydrolase</keyword>
<dbReference type="STRING" id="78410.A0A0P7B800"/>
<organism evidence="4 5">
    <name type="scientific">Neonectria ditissima</name>
    <dbReference type="NCBI Taxonomy" id="78410"/>
    <lineage>
        <taxon>Eukaryota</taxon>
        <taxon>Fungi</taxon>
        <taxon>Dikarya</taxon>
        <taxon>Ascomycota</taxon>
        <taxon>Pezizomycotina</taxon>
        <taxon>Sordariomycetes</taxon>
        <taxon>Hypocreomycetidae</taxon>
        <taxon>Hypocreales</taxon>
        <taxon>Nectriaceae</taxon>
        <taxon>Neonectria</taxon>
    </lineage>
</organism>
<sequence length="229" mass="24117">MYLFLTFVAVFLALVTGNNETLGHGGMKCTPGVHIIVARASLEAPGPGIMGAVAEKIINRMPGSDIVAVDYPALLDPYVPSQTAGVANMTKMVQEYAEECPRTNMVLMGYSQGAHVTADVLCGASEANFPTTKPQCSSITDKIAAVVLMGDPSFTAGQPYNLGTSKGSGIFPRQNPAGCNFVHNKMISICDAGDLFCEAGSDDLAVHMSYVANWGDLAADYVVSMYNSC</sequence>
<protein>
    <recommendedName>
        <fullName evidence="6">Acetylxylan esterase 2</fullName>
    </recommendedName>
</protein>
<keyword evidence="5" id="KW-1185">Reference proteome</keyword>
<dbReference type="PANTHER" id="PTHR33630:SF9">
    <property type="entry name" value="CUTINASE 4"/>
    <property type="match status" value="1"/>
</dbReference>
<feature type="signal peptide" evidence="3">
    <location>
        <begin position="1"/>
        <end position="17"/>
    </location>
</feature>
<evidence type="ECO:0000256" key="1">
    <source>
        <dbReference type="ARBA" id="ARBA00022801"/>
    </source>
</evidence>
<dbReference type="Gene3D" id="3.40.50.1820">
    <property type="entry name" value="alpha/beta hydrolase"/>
    <property type="match status" value="1"/>
</dbReference>
<dbReference type="AlphaFoldDB" id="A0A0P7B800"/>
<evidence type="ECO:0000256" key="2">
    <source>
        <dbReference type="ARBA" id="ARBA00023157"/>
    </source>
</evidence>
<dbReference type="InterPro" id="IPR000675">
    <property type="entry name" value="Cutinase/axe"/>
</dbReference>
<dbReference type="Pfam" id="PF01083">
    <property type="entry name" value="Cutinase"/>
    <property type="match status" value="1"/>
</dbReference>
<dbReference type="Proteomes" id="UP000050424">
    <property type="component" value="Unassembled WGS sequence"/>
</dbReference>
<reference evidence="4 5" key="1">
    <citation type="submission" date="2015-09" db="EMBL/GenBank/DDBJ databases">
        <title>Draft genome of a European isolate of the apple canker pathogen Neonectria ditissima.</title>
        <authorList>
            <person name="Gomez-Cortecero A."/>
            <person name="Harrison R.J."/>
            <person name="Armitage A.D."/>
        </authorList>
    </citation>
    <scope>NUCLEOTIDE SEQUENCE [LARGE SCALE GENOMIC DNA]</scope>
    <source>
        <strain evidence="4 5">R09/05</strain>
    </source>
</reference>
<accession>A0A0P7B800</accession>
<evidence type="ECO:0000313" key="4">
    <source>
        <dbReference type="EMBL" id="KPM36473.1"/>
    </source>
</evidence>
<proteinExistence type="predicted"/>
<evidence type="ECO:0000256" key="3">
    <source>
        <dbReference type="SAM" id="SignalP"/>
    </source>
</evidence>
<dbReference type="GO" id="GO:0052689">
    <property type="term" value="F:carboxylic ester hydrolase activity"/>
    <property type="evidence" value="ECO:0007669"/>
    <property type="project" value="UniProtKB-ARBA"/>
</dbReference>
<feature type="chain" id="PRO_5006135489" description="Acetylxylan esterase 2" evidence="3">
    <location>
        <begin position="18"/>
        <end position="229"/>
    </location>
</feature>
<dbReference type="PANTHER" id="PTHR33630">
    <property type="entry name" value="CUTINASE RV1984C-RELATED-RELATED"/>
    <property type="match status" value="1"/>
</dbReference>
<keyword evidence="2" id="KW-1015">Disulfide bond</keyword>
<dbReference type="EMBL" id="LKCW01000202">
    <property type="protein sequence ID" value="KPM36473.1"/>
    <property type="molecule type" value="Genomic_DNA"/>
</dbReference>
<gene>
    <name evidence="4" type="ORF">AK830_g10086</name>
</gene>
<keyword evidence="3" id="KW-0732">Signal</keyword>
<dbReference type="InterPro" id="IPR029058">
    <property type="entry name" value="AB_hydrolase_fold"/>
</dbReference>
<evidence type="ECO:0008006" key="6">
    <source>
        <dbReference type="Google" id="ProtNLM"/>
    </source>
</evidence>